<sequence length="121" mass="13018">MPTVTGEPCILSLTVCSIAAGTSALATLVIAEFKADWLDDLTVLPWRRAAATYLPDTRLMPVVFRDAPGELHLGNLTWNAPLKGTKPPSAILGLDWHSASYPPSRPSLPPKSERGILEVLC</sequence>
<dbReference type="AlphaFoldDB" id="A0A9W8C3E9"/>
<keyword evidence="2" id="KW-1185">Reference proteome</keyword>
<proteinExistence type="predicted"/>
<evidence type="ECO:0000313" key="1">
    <source>
        <dbReference type="EMBL" id="KAI7806398.1"/>
    </source>
</evidence>
<name>A0A9W8C3E9_TRIRA</name>
<dbReference type="Proteomes" id="UP001059041">
    <property type="component" value="Linkage Group LG8"/>
</dbReference>
<protein>
    <submittedName>
        <fullName evidence="1">Uncharacterized protein</fullName>
    </submittedName>
</protein>
<organism evidence="1 2">
    <name type="scientific">Triplophysa rosa</name>
    <name type="common">Cave loach</name>
    <dbReference type="NCBI Taxonomy" id="992332"/>
    <lineage>
        <taxon>Eukaryota</taxon>
        <taxon>Metazoa</taxon>
        <taxon>Chordata</taxon>
        <taxon>Craniata</taxon>
        <taxon>Vertebrata</taxon>
        <taxon>Euteleostomi</taxon>
        <taxon>Actinopterygii</taxon>
        <taxon>Neopterygii</taxon>
        <taxon>Teleostei</taxon>
        <taxon>Ostariophysi</taxon>
        <taxon>Cypriniformes</taxon>
        <taxon>Nemacheilidae</taxon>
        <taxon>Triplophysa</taxon>
    </lineage>
</organism>
<comment type="caution">
    <text evidence="1">The sequence shown here is derived from an EMBL/GenBank/DDBJ whole genome shotgun (WGS) entry which is preliminary data.</text>
</comment>
<dbReference type="EMBL" id="JAFHDT010000008">
    <property type="protein sequence ID" value="KAI7806398.1"/>
    <property type="molecule type" value="Genomic_DNA"/>
</dbReference>
<reference evidence="1" key="1">
    <citation type="submission" date="2021-02" db="EMBL/GenBank/DDBJ databases">
        <title>Comparative genomics reveals that relaxation of natural selection precedes convergent phenotypic evolution of cavefish.</title>
        <authorList>
            <person name="Peng Z."/>
        </authorList>
    </citation>
    <scope>NUCLEOTIDE SEQUENCE</scope>
    <source>
        <tissue evidence="1">Muscle</tissue>
    </source>
</reference>
<evidence type="ECO:0000313" key="2">
    <source>
        <dbReference type="Proteomes" id="UP001059041"/>
    </source>
</evidence>
<accession>A0A9W8C3E9</accession>
<gene>
    <name evidence="1" type="ORF">IRJ41_005253</name>
</gene>